<sequence length="37" mass="4342">MAGQRKHLCQISSTQILKMTRNQITTLLQSHEYLQLK</sequence>
<accession>A0A2P2PKT8</accession>
<proteinExistence type="predicted"/>
<evidence type="ECO:0000313" key="1">
    <source>
        <dbReference type="EMBL" id="MBX55353.1"/>
    </source>
</evidence>
<dbReference type="AlphaFoldDB" id="A0A2P2PKT8"/>
<dbReference type="EMBL" id="GGEC01074869">
    <property type="protein sequence ID" value="MBX55353.1"/>
    <property type="molecule type" value="Transcribed_RNA"/>
</dbReference>
<protein>
    <submittedName>
        <fullName evidence="1">Uncharacterized protein</fullName>
    </submittedName>
</protein>
<organism evidence="1">
    <name type="scientific">Rhizophora mucronata</name>
    <name type="common">Asiatic mangrove</name>
    <dbReference type="NCBI Taxonomy" id="61149"/>
    <lineage>
        <taxon>Eukaryota</taxon>
        <taxon>Viridiplantae</taxon>
        <taxon>Streptophyta</taxon>
        <taxon>Embryophyta</taxon>
        <taxon>Tracheophyta</taxon>
        <taxon>Spermatophyta</taxon>
        <taxon>Magnoliopsida</taxon>
        <taxon>eudicotyledons</taxon>
        <taxon>Gunneridae</taxon>
        <taxon>Pentapetalae</taxon>
        <taxon>rosids</taxon>
        <taxon>fabids</taxon>
        <taxon>Malpighiales</taxon>
        <taxon>Rhizophoraceae</taxon>
        <taxon>Rhizophora</taxon>
    </lineage>
</organism>
<name>A0A2P2PKT8_RHIMU</name>
<reference evidence="1" key="1">
    <citation type="submission" date="2018-02" db="EMBL/GenBank/DDBJ databases">
        <title>Rhizophora mucronata_Transcriptome.</title>
        <authorList>
            <person name="Meera S.P."/>
            <person name="Sreeshan A."/>
            <person name="Augustine A."/>
        </authorList>
    </citation>
    <scope>NUCLEOTIDE SEQUENCE</scope>
    <source>
        <tissue evidence="1">Leaf</tissue>
    </source>
</reference>